<dbReference type="InterPro" id="IPR001305">
    <property type="entry name" value="HSP_DnaJ_Cys-rich_dom"/>
</dbReference>
<dbReference type="PROSITE" id="PS50076">
    <property type="entry name" value="DNAJ_2"/>
    <property type="match status" value="1"/>
</dbReference>
<dbReference type="GO" id="GO:0009408">
    <property type="term" value="P:response to heat"/>
    <property type="evidence" value="ECO:0007669"/>
    <property type="project" value="InterPro"/>
</dbReference>
<feature type="binding site" evidence="11">
    <location>
        <position position="135"/>
    </location>
    <ligand>
        <name>Zn(2+)</name>
        <dbReference type="ChEBI" id="CHEBI:29105"/>
        <label>1</label>
    </ligand>
</feature>
<dbReference type="SUPFAM" id="SSF57938">
    <property type="entry name" value="DnaJ/Hsp40 cysteine-rich domain"/>
    <property type="match status" value="1"/>
</dbReference>
<dbReference type="FunFam" id="2.10.230.10:FF:000002">
    <property type="entry name" value="Molecular chaperone DnaJ"/>
    <property type="match status" value="1"/>
</dbReference>
<comment type="subcellular location">
    <subcellularLocation>
        <location evidence="11">Cytoplasm</location>
    </subcellularLocation>
</comment>
<dbReference type="Proteomes" id="UP001288320">
    <property type="component" value="Unassembled WGS sequence"/>
</dbReference>
<dbReference type="Pfam" id="PF00226">
    <property type="entry name" value="DnaJ"/>
    <property type="match status" value="1"/>
</dbReference>
<dbReference type="GO" id="GO:0005524">
    <property type="term" value="F:ATP binding"/>
    <property type="evidence" value="ECO:0007669"/>
    <property type="project" value="InterPro"/>
</dbReference>
<keyword evidence="1 11" id="KW-0963">Cytoplasm</keyword>
<evidence type="ECO:0000256" key="2">
    <source>
        <dbReference type="ARBA" id="ARBA00022705"/>
    </source>
</evidence>
<dbReference type="Gene3D" id="2.10.230.10">
    <property type="entry name" value="Heat shock protein DnaJ, cysteine-rich domain"/>
    <property type="match status" value="1"/>
</dbReference>
<feature type="binding site" evidence="11">
    <location>
        <position position="192"/>
    </location>
    <ligand>
        <name>Zn(2+)</name>
        <dbReference type="ChEBI" id="CHEBI:29105"/>
        <label>1</label>
    </ligand>
</feature>
<evidence type="ECO:0000256" key="10">
    <source>
        <dbReference type="ARBA" id="ARBA00067609"/>
    </source>
</evidence>
<dbReference type="Gene3D" id="1.10.287.110">
    <property type="entry name" value="DnaJ domain"/>
    <property type="match status" value="1"/>
</dbReference>
<feature type="binding site" evidence="11">
    <location>
        <position position="181"/>
    </location>
    <ligand>
        <name>Zn(2+)</name>
        <dbReference type="ChEBI" id="CHEBI:29105"/>
        <label>2</label>
    </ligand>
</feature>
<evidence type="ECO:0000259" key="14">
    <source>
        <dbReference type="PROSITE" id="PS51188"/>
    </source>
</evidence>
<feature type="binding site" evidence="11">
    <location>
        <position position="155"/>
    </location>
    <ligand>
        <name>Zn(2+)</name>
        <dbReference type="ChEBI" id="CHEBI:29105"/>
        <label>2</label>
    </ligand>
</feature>
<feature type="binding site" evidence="11">
    <location>
        <position position="178"/>
    </location>
    <ligand>
        <name>Zn(2+)</name>
        <dbReference type="ChEBI" id="CHEBI:29105"/>
        <label>2</label>
    </ligand>
</feature>
<evidence type="ECO:0000256" key="8">
    <source>
        <dbReference type="ARBA" id="ARBA00023186"/>
    </source>
</evidence>
<comment type="cofactor">
    <cofactor evidence="11">
        <name>Zn(2+)</name>
        <dbReference type="ChEBI" id="CHEBI:29105"/>
    </cofactor>
    <text evidence="11">Binds 2 Zn(2+) ions per monomer.</text>
</comment>
<feature type="binding site" evidence="11">
    <location>
        <position position="138"/>
    </location>
    <ligand>
        <name>Zn(2+)</name>
        <dbReference type="ChEBI" id="CHEBI:29105"/>
        <label>1</label>
    </ligand>
</feature>
<keyword evidence="7 11" id="KW-0346">Stress response</keyword>
<dbReference type="EMBL" id="JAWNFV010000006">
    <property type="protein sequence ID" value="MDY5140423.1"/>
    <property type="molecule type" value="Genomic_DNA"/>
</dbReference>
<comment type="subunit">
    <text evidence="11">Homodimer.</text>
</comment>
<comment type="domain">
    <text evidence="11">The J domain is necessary and sufficient to stimulate DnaK ATPase activity. Zinc center 1 plays an important role in the autonomous, DnaK-independent chaperone activity of DnaJ. Zinc center 2 is essential for interaction with DnaK and for DnaJ activity.</text>
</comment>
<gene>
    <name evidence="11 15" type="primary">dnaJ</name>
    <name evidence="15" type="ORF">R6G74_03725</name>
</gene>
<dbReference type="PRINTS" id="PR00625">
    <property type="entry name" value="JDOMAIN"/>
</dbReference>
<dbReference type="Pfam" id="PF00684">
    <property type="entry name" value="DnaJ_CXXCXGXG"/>
    <property type="match status" value="1"/>
</dbReference>
<evidence type="ECO:0000256" key="1">
    <source>
        <dbReference type="ARBA" id="ARBA00022490"/>
    </source>
</evidence>
<dbReference type="InterPro" id="IPR008971">
    <property type="entry name" value="HSP40/DnaJ_pept-bd"/>
</dbReference>
<dbReference type="InterPro" id="IPR002939">
    <property type="entry name" value="DnaJ_C"/>
</dbReference>
<dbReference type="RefSeq" id="WP_320753035.1">
    <property type="nucleotide sequence ID" value="NZ_JAWNFV010000006.1"/>
</dbReference>
<keyword evidence="8 11" id="KW-0143">Chaperone</keyword>
<reference evidence="15" key="1">
    <citation type="submission" date="2023-10" db="EMBL/GenBank/DDBJ databases">
        <title>Whole Genome based description of the genera Actinobaculum and Actinotignum reveals a complex phylogenetic relationship within the species included in the genus Actinotignum.</title>
        <authorList>
            <person name="Jensen C.S."/>
            <person name="Dargis R."/>
            <person name="Kemp M."/>
            <person name="Christensen J.J."/>
        </authorList>
    </citation>
    <scope>NUCLEOTIDE SEQUENCE</scope>
    <source>
        <strain evidence="15">SLA_B245</strain>
    </source>
</reference>
<evidence type="ECO:0000256" key="12">
    <source>
        <dbReference type="PROSITE-ProRule" id="PRU00546"/>
    </source>
</evidence>
<dbReference type="SUPFAM" id="SSF49493">
    <property type="entry name" value="HSP40/DnaJ peptide-binding domain"/>
    <property type="match status" value="2"/>
</dbReference>
<accession>A0AAW9HNR0</accession>
<feature type="repeat" description="CXXCXGXG motif" evidence="11">
    <location>
        <begin position="135"/>
        <end position="142"/>
    </location>
</feature>
<dbReference type="GO" id="GO:0031072">
    <property type="term" value="F:heat shock protein binding"/>
    <property type="evidence" value="ECO:0007669"/>
    <property type="project" value="InterPro"/>
</dbReference>
<sequence length="370" mass="39566">MADFYETLGVERDASQEEIRKAYLRLSRKLHPDHAGPEAAERYKEVNEAYTVLSNPDSRRQYDLGGRGGGAGAAGFGFDMNDIFSTFFGGGGMRAGGPAPRGERGRDALLGLSIELSDVVFGAQRQVSDSFFTVCPTCAGSGCAAGSQPVTCGACQGQGMVQQVTNSLFGQMVTQVPCHTCEGHGTVIADPCRPCHGTGRIRQEKTLTVDIPAGIENGMRIRLRGQGDAGTFGAPAGDIFVEIRVEEHPIFQRMGDELLGEVQVPMTFAALGGSVTIPTLDGDRELEIPAGTSSGVVLTLKGLGVARLRGKGRGDMRITVAVKTPTDLDERQRELLRELAELRGESVQDAQLAEQGKSFFDKLRERLSSL</sequence>
<feature type="domain" description="J" evidence="13">
    <location>
        <begin position="3"/>
        <end position="66"/>
    </location>
</feature>
<evidence type="ECO:0000313" key="16">
    <source>
        <dbReference type="Proteomes" id="UP001288320"/>
    </source>
</evidence>
<keyword evidence="6 11" id="KW-0862">Zinc</keyword>
<feature type="zinc finger region" description="CR-type" evidence="12">
    <location>
        <begin position="122"/>
        <end position="204"/>
    </location>
</feature>
<dbReference type="SMART" id="SM00271">
    <property type="entry name" value="DnaJ"/>
    <property type="match status" value="1"/>
</dbReference>
<feature type="repeat" description="CXXCXGXG motif" evidence="11">
    <location>
        <begin position="152"/>
        <end position="159"/>
    </location>
</feature>
<feature type="domain" description="CR-type" evidence="14">
    <location>
        <begin position="122"/>
        <end position="204"/>
    </location>
</feature>
<evidence type="ECO:0000256" key="7">
    <source>
        <dbReference type="ARBA" id="ARBA00023016"/>
    </source>
</evidence>
<evidence type="ECO:0000256" key="9">
    <source>
        <dbReference type="ARBA" id="ARBA00061004"/>
    </source>
</evidence>
<feature type="repeat" description="CXXCXGXG motif" evidence="11">
    <location>
        <begin position="192"/>
        <end position="199"/>
    </location>
</feature>
<evidence type="ECO:0000313" key="15">
    <source>
        <dbReference type="EMBL" id="MDY5140423.1"/>
    </source>
</evidence>
<dbReference type="InterPro" id="IPR012724">
    <property type="entry name" value="DnaJ"/>
</dbReference>
<keyword evidence="4 11" id="KW-0677">Repeat</keyword>
<dbReference type="GO" id="GO:0005737">
    <property type="term" value="C:cytoplasm"/>
    <property type="evidence" value="ECO:0007669"/>
    <property type="project" value="UniProtKB-SubCell"/>
</dbReference>
<keyword evidence="2 11" id="KW-0235">DNA replication</keyword>
<proteinExistence type="inferred from homology"/>
<dbReference type="CDD" id="cd06257">
    <property type="entry name" value="DnaJ"/>
    <property type="match status" value="1"/>
</dbReference>
<dbReference type="GO" id="GO:0008270">
    <property type="term" value="F:zinc ion binding"/>
    <property type="evidence" value="ECO:0007669"/>
    <property type="project" value="UniProtKB-UniRule"/>
</dbReference>
<dbReference type="InterPro" id="IPR036869">
    <property type="entry name" value="J_dom_sf"/>
</dbReference>
<keyword evidence="5 11" id="KW-0863">Zinc-finger</keyword>
<feature type="binding site" evidence="11">
    <location>
        <position position="195"/>
    </location>
    <ligand>
        <name>Zn(2+)</name>
        <dbReference type="ChEBI" id="CHEBI:29105"/>
        <label>1</label>
    </ligand>
</feature>
<organism evidence="15 16">
    <name type="scientific">Actinotignum timonense</name>
    <dbReference type="NCBI Taxonomy" id="1870995"/>
    <lineage>
        <taxon>Bacteria</taxon>
        <taxon>Bacillati</taxon>
        <taxon>Actinomycetota</taxon>
        <taxon>Actinomycetes</taxon>
        <taxon>Actinomycetales</taxon>
        <taxon>Actinomycetaceae</taxon>
        <taxon>Actinotignum</taxon>
    </lineage>
</organism>
<dbReference type="FunFam" id="2.60.260.20:FF:000005">
    <property type="entry name" value="Chaperone protein dnaJ 1, mitochondrial"/>
    <property type="match status" value="1"/>
</dbReference>
<dbReference type="Gene3D" id="2.60.260.20">
    <property type="entry name" value="Urease metallochaperone UreE, N-terminal domain"/>
    <property type="match status" value="2"/>
</dbReference>
<comment type="similarity">
    <text evidence="9 11">Belongs to the DnaJ family.</text>
</comment>
<dbReference type="HAMAP" id="MF_01152">
    <property type="entry name" value="DnaJ"/>
    <property type="match status" value="1"/>
</dbReference>
<dbReference type="CDD" id="cd10747">
    <property type="entry name" value="DnaJ_C"/>
    <property type="match status" value="1"/>
</dbReference>
<evidence type="ECO:0000256" key="4">
    <source>
        <dbReference type="ARBA" id="ARBA00022737"/>
    </source>
</evidence>
<dbReference type="InterPro" id="IPR001623">
    <property type="entry name" value="DnaJ_domain"/>
</dbReference>
<evidence type="ECO:0000256" key="6">
    <source>
        <dbReference type="ARBA" id="ARBA00022833"/>
    </source>
</evidence>
<evidence type="ECO:0000256" key="5">
    <source>
        <dbReference type="ARBA" id="ARBA00022771"/>
    </source>
</evidence>
<feature type="repeat" description="CXXCXGXG motif" evidence="11">
    <location>
        <begin position="178"/>
        <end position="185"/>
    </location>
</feature>
<dbReference type="InterPro" id="IPR036410">
    <property type="entry name" value="HSP_DnaJ_Cys-rich_dom_sf"/>
</dbReference>
<dbReference type="SUPFAM" id="SSF46565">
    <property type="entry name" value="Chaperone J-domain"/>
    <property type="match status" value="1"/>
</dbReference>
<dbReference type="CDD" id="cd10719">
    <property type="entry name" value="DnaJ_zf"/>
    <property type="match status" value="1"/>
</dbReference>
<dbReference type="GO" id="GO:0051082">
    <property type="term" value="F:unfolded protein binding"/>
    <property type="evidence" value="ECO:0007669"/>
    <property type="project" value="UniProtKB-UniRule"/>
</dbReference>
<protein>
    <recommendedName>
        <fullName evidence="10 11">Chaperone protein DnaJ</fullName>
    </recommendedName>
</protein>
<comment type="function">
    <text evidence="11">Participates actively in the response to hyperosmotic and heat shock by preventing the aggregation of stress-denatured proteins and by disaggregating proteins, also in an autonomous, DnaK-independent fashion. Unfolded proteins bind initially to DnaJ; upon interaction with the DnaJ-bound protein, DnaK hydrolyzes its bound ATP, resulting in the formation of a stable complex. GrpE releases ADP from DnaK; ATP binding to DnaK triggers the release of the substrate protein, thus completing the reaction cycle. Several rounds of ATP-dependent interactions between DnaJ, DnaK and GrpE are required for fully efficient folding. Also involved, together with DnaK and GrpE, in the DNA replication of plasmids through activation of initiation proteins.</text>
</comment>
<evidence type="ECO:0000259" key="13">
    <source>
        <dbReference type="PROSITE" id="PS50076"/>
    </source>
</evidence>
<dbReference type="NCBIfam" id="NF008035">
    <property type="entry name" value="PRK10767.1"/>
    <property type="match status" value="1"/>
</dbReference>
<name>A0AAW9HNR0_9ACTO</name>
<dbReference type="Pfam" id="PF01556">
    <property type="entry name" value="DnaJ_C"/>
    <property type="match status" value="1"/>
</dbReference>
<feature type="binding site" evidence="11">
    <location>
        <position position="152"/>
    </location>
    <ligand>
        <name>Zn(2+)</name>
        <dbReference type="ChEBI" id="CHEBI:29105"/>
        <label>2</label>
    </ligand>
</feature>
<evidence type="ECO:0000256" key="11">
    <source>
        <dbReference type="HAMAP-Rule" id="MF_01152"/>
    </source>
</evidence>
<dbReference type="AlphaFoldDB" id="A0AAW9HNR0"/>
<comment type="caution">
    <text evidence="15">The sequence shown here is derived from an EMBL/GenBank/DDBJ whole genome shotgun (WGS) entry which is preliminary data.</text>
</comment>
<keyword evidence="3 11" id="KW-0479">Metal-binding</keyword>
<dbReference type="PANTHER" id="PTHR43096:SF48">
    <property type="entry name" value="CHAPERONE PROTEIN DNAJ"/>
    <property type="match status" value="1"/>
</dbReference>
<dbReference type="GO" id="GO:0006260">
    <property type="term" value="P:DNA replication"/>
    <property type="evidence" value="ECO:0007669"/>
    <property type="project" value="UniProtKB-KW"/>
</dbReference>
<dbReference type="GO" id="GO:0042026">
    <property type="term" value="P:protein refolding"/>
    <property type="evidence" value="ECO:0007669"/>
    <property type="project" value="TreeGrafter"/>
</dbReference>
<dbReference type="PROSITE" id="PS51188">
    <property type="entry name" value="ZF_CR"/>
    <property type="match status" value="1"/>
</dbReference>
<evidence type="ECO:0000256" key="3">
    <source>
        <dbReference type="ARBA" id="ARBA00022723"/>
    </source>
</evidence>
<dbReference type="PANTHER" id="PTHR43096">
    <property type="entry name" value="DNAJ HOMOLOG 1, MITOCHONDRIAL-RELATED"/>
    <property type="match status" value="1"/>
</dbReference>